<dbReference type="InterPro" id="IPR029033">
    <property type="entry name" value="His_PPase_superfam"/>
</dbReference>
<proteinExistence type="predicted"/>
<reference evidence="1" key="1">
    <citation type="submission" date="2022-05" db="EMBL/GenBank/DDBJ databases">
        <title>An RpoN-dependent PEP-CTERM gene is involved in floc formation of an Aquincola tertiaricarbonis strain.</title>
        <authorList>
            <person name="Qiu D."/>
            <person name="Xia M."/>
        </authorList>
    </citation>
    <scope>NUCLEOTIDE SEQUENCE</scope>
    <source>
        <strain evidence="1">RN12</strain>
    </source>
</reference>
<keyword evidence="2" id="KW-1185">Reference proteome</keyword>
<organism evidence="1 2">
    <name type="scientific">Aquincola tertiaricarbonis</name>
    <dbReference type="NCBI Taxonomy" id="391953"/>
    <lineage>
        <taxon>Bacteria</taxon>
        <taxon>Pseudomonadati</taxon>
        <taxon>Pseudomonadota</taxon>
        <taxon>Betaproteobacteria</taxon>
        <taxon>Burkholderiales</taxon>
        <taxon>Sphaerotilaceae</taxon>
        <taxon>Aquincola</taxon>
    </lineage>
</organism>
<gene>
    <name evidence="1" type="ORF">MW290_08275</name>
</gene>
<protein>
    <recommendedName>
        <fullName evidence="3">Phosphoglycerate mutase</fullName>
    </recommendedName>
</protein>
<dbReference type="Gene3D" id="3.40.50.1240">
    <property type="entry name" value="Phosphoglycerate mutase-like"/>
    <property type="match status" value="1"/>
</dbReference>
<accession>A0ABY4S2E1</accession>
<evidence type="ECO:0008006" key="3">
    <source>
        <dbReference type="Google" id="ProtNLM"/>
    </source>
</evidence>
<dbReference type="EMBL" id="CP097635">
    <property type="protein sequence ID" value="URI05936.1"/>
    <property type="molecule type" value="Genomic_DNA"/>
</dbReference>
<dbReference type="SUPFAM" id="SSF53254">
    <property type="entry name" value="Phosphoglycerate mutase-like"/>
    <property type="match status" value="1"/>
</dbReference>
<evidence type="ECO:0000313" key="1">
    <source>
        <dbReference type="EMBL" id="URI05936.1"/>
    </source>
</evidence>
<sequence>MTHIMLIRHAEKPEDEADTGLSLRGWQRAGALVRFFAPIDAGAVRKHVEQPGHVFAARPTDEHTSPRPRLTVEPLAEELGLQVDERFSASEPVAHVAQVLRLLTGPVVVSWRHDELPALANALLGREEAPLRWPDHRYDLVWVIHATSSGWSFTQVPQRLLPGDATQGIARRLRTAPSPG</sequence>
<evidence type="ECO:0000313" key="2">
    <source>
        <dbReference type="Proteomes" id="UP001056201"/>
    </source>
</evidence>
<dbReference type="RefSeq" id="WP_250194201.1">
    <property type="nucleotide sequence ID" value="NZ_CP097635.1"/>
</dbReference>
<dbReference type="Proteomes" id="UP001056201">
    <property type="component" value="Chromosome 1"/>
</dbReference>
<name>A0ABY4S2E1_AQUTE</name>